<evidence type="ECO:0000256" key="1">
    <source>
        <dbReference type="SAM" id="Phobius"/>
    </source>
</evidence>
<name>A0A812QU99_9DINO</name>
<gene>
    <name evidence="2" type="ORF">SNAT2548_LOCUS22010</name>
</gene>
<feature type="transmembrane region" description="Helical" evidence="1">
    <location>
        <begin position="96"/>
        <end position="114"/>
    </location>
</feature>
<keyword evidence="1" id="KW-0812">Transmembrane</keyword>
<dbReference type="AlphaFoldDB" id="A0A812QU99"/>
<keyword evidence="1" id="KW-1133">Transmembrane helix</keyword>
<dbReference type="Proteomes" id="UP000604046">
    <property type="component" value="Unassembled WGS sequence"/>
</dbReference>
<evidence type="ECO:0000313" key="2">
    <source>
        <dbReference type="EMBL" id="CAE7404487.1"/>
    </source>
</evidence>
<accession>A0A812QU99</accession>
<feature type="transmembrane region" description="Helical" evidence="1">
    <location>
        <begin position="134"/>
        <end position="153"/>
    </location>
</feature>
<organism evidence="2 3">
    <name type="scientific">Symbiodinium natans</name>
    <dbReference type="NCBI Taxonomy" id="878477"/>
    <lineage>
        <taxon>Eukaryota</taxon>
        <taxon>Sar</taxon>
        <taxon>Alveolata</taxon>
        <taxon>Dinophyceae</taxon>
        <taxon>Suessiales</taxon>
        <taxon>Symbiodiniaceae</taxon>
        <taxon>Symbiodinium</taxon>
    </lineage>
</organism>
<comment type="caution">
    <text evidence="2">The sequence shown here is derived from an EMBL/GenBank/DDBJ whole genome shotgun (WGS) entry which is preliminary data.</text>
</comment>
<proteinExistence type="predicted"/>
<feature type="transmembrane region" description="Helical" evidence="1">
    <location>
        <begin position="382"/>
        <end position="403"/>
    </location>
</feature>
<keyword evidence="3" id="KW-1185">Reference proteome</keyword>
<evidence type="ECO:0000313" key="3">
    <source>
        <dbReference type="Proteomes" id="UP000604046"/>
    </source>
</evidence>
<feature type="transmembrane region" description="Helical" evidence="1">
    <location>
        <begin position="258"/>
        <end position="275"/>
    </location>
</feature>
<sequence>MAVPLGFSPGASDFHQAARLVKLGSSAPLRADIVGTQSSYRPDASQGAKWLVASGHRPLGPAVLAINAAAAALAMRSRRRPLRSLRNKDALSSQEGGEKAALLWSSICLVAVYITCDVGVNLCSEAATQRYQKASAVLVTSFVSAIIGAVWALRRDGRRGLYQCVALENVFYRANIFASVLFACSSISLLKAFEKQSAAFIKLVGQLKLPLAAYLARYVLGRRYSTALKLNIWTISCACGAIVALRTDLDLWGVLKKLKYILFMVISNVGANLAAESSLKRPNALPFHVTMTNMRIGEIICTLMFLFVYNVVQGLQNESCFSWNIFSGWDNTTFLVVYTHVLDTWITALMVKRLSSVHKYVVKCFTMVLLFGITWYRGKRHWTMAEGLVAAMIVLLTLQFAALSHEESSTQRKLRHEPESSIRASQKKFALRCC</sequence>
<protein>
    <submittedName>
        <fullName evidence="2">Uncharacterized protein</fullName>
    </submittedName>
</protein>
<keyword evidence="1" id="KW-0472">Membrane</keyword>
<feature type="transmembrane region" description="Helical" evidence="1">
    <location>
        <begin position="174"/>
        <end position="193"/>
    </location>
</feature>
<reference evidence="2" key="1">
    <citation type="submission" date="2021-02" db="EMBL/GenBank/DDBJ databases">
        <authorList>
            <person name="Dougan E. K."/>
            <person name="Rhodes N."/>
            <person name="Thang M."/>
            <person name="Chan C."/>
        </authorList>
    </citation>
    <scope>NUCLEOTIDE SEQUENCE</scope>
</reference>
<feature type="transmembrane region" description="Helical" evidence="1">
    <location>
        <begin position="227"/>
        <end position="246"/>
    </location>
</feature>
<feature type="transmembrane region" description="Helical" evidence="1">
    <location>
        <begin position="360"/>
        <end position="376"/>
    </location>
</feature>
<feature type="transmembrane region" description="Helical" evidence="1">
    <location>
        <begin position="296"/>
        <end position="312"/>
    </location>
</feature>
<dbReference type="EMBL" id="CAJNDS010002271">
    <property type="protein sequence ID" value="CAE7404487.1"/>
    <property type="molecule type" value="Genomic_DNA"/>
</dbReference>
<dbReference type="OrthoDB" id="437657at2759"/>